<proteinExistence type="predicted"/>
<dbReference type="EMBL" id="JAFVMH010000002">
    <property type="protein sequence ID" value="MBO1324698.1"/>
    <property type="molecule type" value="Genomic_DNA"/>
</dbReference>
<sequence length="261" mass="28137">MKPSRLPPSRKTVGPAPEGSSGRPDTRVSNTDLPERQDPAPLAPCAPEPGSDAQDEKGRHRRCALTREEGVPELMLRFVVSPAGVVVPDLDARLPGRGIWLSARRDVIEQARARGVFARAARMQVKVPENLLSQVEGGLLRRVTDCIGLARRAGQAVSGFTKAREWVVQHRAAVIVHALDGSREELDRLLSGGRDIPVVRTLTAGELAKVFGRERVVNVALAAGGLAERLSHENTRFTGVAQSGSRVCRTFPADGFEQAGQ</sequence>
<dbReference type="InterPro" id="IPR037465">
    <property type="entry name" value="YlxR"/>
</dbReference>
<evidence type="ECO:0000259" key="2">
    <source>
        <dbReference type="Pfam" id="PF04296"/>
    </source>
</evidence>
<dbReference type="Pfam" id="PF04296">
    <property type="entry name" value="YlxR"/>
    <property type="match status" value="1"/>
</dbReference>
<dbReference type="InterPro" id="IPR029064">
    <property type="entry name" value="Ribosomal_eL30-like_sf"/>
</dbReference>
<dbReference type="NCBIfam" id="NF006622">
    <property type="entry name" value="PRK09190.1"/>
    <property type="match status" value="1"/>
</dbReference>
<dbReference type="SUPFAM" id="SSF55315">
    <property type="entry name" value="L30e-like"/>
    <property type="match status" value="1"/>
</dbReference>
<accession>A0A939KLY0</accession>
<protein>
    <submittedName>
        <fullName evidence="3">RNA-binding protein</fullName>
    </submittedName>
</protein>
<keyword evidence="4" id="KW-1185">Reference proteome</keyword>
<organism evidence="3 4">
    <name type="scientific">Acetobacter garciniae</name>
    <dbReference type="NCBI Taxonomy" id="2817435"/>
    <lineage>
        <taxon>Bacteria</taxon>
        <taxon>Pseudomonadati</taxon>
        <taxon>Pseudomonadota</taxon>
        <taxon>Alphaproteobacteria</taxon>
        <taxon>Acetobacterales</taxon>
        <taxon>Acetobacteraceae</taxon>
        <taxon>Acetobacter</taxon>
    </lineage>
</organism>
<dbReference type="Proteomes" id="UP000664073">
    <property type="component" value="Unassembled WGS sequence"/>
</dbReference>
<dbReference type="Gene3D" id="3.30.1330.30">
    <property type="match status" value="1"/>
</dbReference>
<dbReference type="SUPFAM" id="SSF64376">
    <property type="entry name" value="YlxR-like"/>
    <property type="match status" value="1"/>
</dbReference>
<evidence type="ECO:0000256" key="1">
    <source>
        <dbReference type="SAM" id="MobiDB-lite"/>
    </source>
</evidence>
<evidence type="ECO:0000313" key="4">
    <source>
        <dbReference type="Proteomes" id="UP000664073"/>
    </source>
</evidence>
<reference evidence="3" key="1">
    <citation type="submission" date="2021-03" db="EMBL/GenBank/DDBJ databases">
        <title>The complete genome sequence of Acetobacter sp. TBRC 12339.</title>
        <authorList>
            <person name="Charoenyingcharoen P."/>
            <person name="Yukphan P."/>
        </authorList>
    </citation>
    <scope>NUCLEOTIDE SEQUENCE</scope>
    <source>
        <strain evidence="3">TBRC 12339</strain>
    </source>
</reference>
<evidence type="ECO:0000313" key="3">
    <source>
        <dbReference type="EMBL" id="MBO1324698.1"/>
    </source>
</evidence>
<dbReference type="InterPro" id="IPR035931">
    <property type="entry name" value="YlxR-like_sf"/>
</dbReference>
<feature type="region of interest" description="Disordered" evidence="1">
    <location>
        <begin position="1"/>
        <end position="61"/>
    </location>
</feature>
<dbReference type="PANTHER" id="PTHR34215">
    <property type="entry name" value="BLL0784 PROTEIN"/>
    <property type="match status" value="1"/>
</dbReference>
<comment type="caution">
    <text evidence="3">The sequence shown here is derived from an EMBL/GenBank/DDBJ whole genome shotgun (WGS) entry which is preliminary data.</text>
</comment>
<dbReference type="InterPro" id="IPR007393">
    <property type="entry name" value="YlxR_dom"/>
</dbReference>
<gene>
    <name evidence="3" type="ORF">J2D77_05960</name>
</gene>
<name>A0A939KLY0_9PROT</name>
<dbReference type="PANTHER" id="PTHR34215:SF1">
    <property type="entry name" value="YLXR DOMAIN-CONTAINING PROTEIN"/>
    <property type="match status" value="1"/>
</dbReference>
<dbReference type="Gene3D" id="3.30.1230.10">
    <property type="entry name" value="YlxR-like"/>
    <property type="match status" value="1"/>
</dbReference>
<feature type="domain" description="YlxR" evidence="2">
    <location>
        <begin position="61"/>
        <end position="135"/>
    </location>
</feature>
<dbReference type="AlphaFoldDB" id="A0A939KLY0"/>